<organismHost>
    <name type="scientific">Cafeteria roenbergensis</name>
    <name type="common">Marine flagellate</name>
    <dbReference type="NCBI Taxonomy" id="33653"/>
</organismHost>
<protein>
    <submittedName>
        <fullName evidence="1">Uncharacterized protein</fullName>
    </submittedName>
</protein>
<gene>
    <name evidence="1" type="ORF">crov255</name>
</gene>
<proteinExistence type="predicted"/>
<evidence type="ECO:0000313" key="1">
    <source>
        <dbReference type="EMBL" id="ADO67288.1"/>
    </source>
</evidence>
<dbReference type="Proteomes" id="UP000029781">
    <property type="component" value="Segment"/>
</dbReference>
<sequence>MKIDFVLTAGNLNDHYLNLYPLIFKVWKERFNLNCYLILIAHKIPDYLVSFKDFIILFKPLENINDIYIAQVIRILYPALYPDKTVLITDLDILPGKKDYFLKPIESLHEDTFVTYTDRYSKQEMYAICYNVGKGLSFQKMFNIKNINDIILKLKEWYNIEYTGKKNCPGWYTDQKQLYINFKKYQGNKVVLQDKKIGYNRLNNRARDKEYIIKNFTEIMNNLGNYSDIHCIKPFHKTKGILNKIVKNLILLK</sequence>
<evidence type="ECO:0000313" key="2">
    <source>
        <dbReference type="Proteomes" id="UP000029781"/>
    </source>
</evidence>
<dbReference type="KEGG" id="vg:9887657"/>
<dbReference type="EMBL" id="GU244497">
    <property type="protein sequence ID" value="ADO67288.1"/>
    <property type="molecule type" value="Genomic_DNA"/>
</dbReference>
<dbReference type="GeneID" id="9887657"/>
<organism evidence="1 2">
    <name type="scientific">Cafeteria roenbergensis virus (strain BV-PW1)</name>
    <name type="common">CroV</name>
    <dbReference type="NCBI Taxonomy" id="693272"/>
    <lineage>
        <taxon>Viruses</taxon>
        <taxon>Varidnaviria</taxon>
        <taxon>Bamfordvirae</taxon>
        <taxon>Nucleocytoviricota</taxon>
        <taxon>Megaviricetes</taxon>
        <taxon>Imitervirales</taxon>
        <taxon>Mimiviridae</taxon>
        <taxon>Aliimimivirinae</taxon>
        <taxon>Rheavirus</taxon>
        <taxon>Rheavirus sinusmexicani</taxon>
    </lineage>
</organism>
<name>E3T525_CROVB</name>
<accession>E3T525</accession>
<dbReference type="RefSeq" id="YP_003969887.1">
    <property type="nucleotide sequence ID" value="NC_014637.1"/>
</dbReference>
<keyword evidence="2" id="KW-1185">Reference proteome</keyword>
<reference evidence="1 2" key="1">
    <citation type="journal article" date="2010" name="Proc. Natl. Acad. Sci. U.S.A.">
        <title>Giant virus with a remarkable complement of genes infects marine zooplankton.</title>
        <authorList>
            <person name="Fischer M.G."/>
            <person name="Allen M.J."/>
            <person name="Wilson W.H."/>
            <person name="Suttle C.A."/>
        </authorList>
    </citation>
    <scope>NUCLEOTIDE SEQUENCE [LARGE SCALE GENOMIC DNA]</scope>
    <source>
        <strain evidence="1 2">BV-PW1</strain>
    </source>
</reference>